<evidence type="ECO:0000256" key="1">
    <source>
        <dbReference type="ARBA" id="ARBA00022649"/>
    </source>
</evidence>
<gene>
    <name evidence="2" type="ORF">AUK04_02785</name>
</gene>
<dbReference type="SUPFAM" id="SSF143011">
    <property type="entry name" value="RelE-like"/>
    <property type="match status" value="1"/>
</dbReference>
<evidence type="ECO:0008006" key="4">
    <source>
        <dbReference type="Google" id="ProtNLM"/>
    </source>
</evidence>
<accession>A0A1J5HYN1</accession>
<sequence>MEIVYSPESIKKLNKIPPSDLKKVKKKIDLIKANPICGKLLKGDFQGLYSIRAWPLRIIYSFDKKRQTVFIVTVDHRGSVYKN</sequence>
<protein>
    <recommendedName>
        <fullName evidence="4">Addiction module toxin RelE</fullName>
    </recommendedName>
</protein>
<dbReference type="Pfam" id="PF05016">
    <property type="entry name" value="ParE_toxin"/>
    <property type="match status" value="1"/>
</dbReference>
<dbReference type="AlphaFoldDB" id="A0A1J5HYN1"/>
<dbReference type="Gene3D" id="3.30.2310.20">
    <property type="entry name" value="RelE-like"/>
    <property type="match status" value="1"/>
</dbReference>
<proteinExistence type="predicted"/>
<keyword evidence="1" id="KW-1277">Toxin-antitoxin system</keyword>
<dbReference type="InterPro" id="IPR007712">
    <property type="entry name" value="RelE/ParE_toxin"/>
</dbReference>
<name>A0A1J5HYN1_9BACT</name>
<organism evidence="2 3">
    <name type="scientific">Candidatus Roizmanbacteria bacterium CG2_30_33_16</name>
    <dbReference type="NCBI Taxonomy" id="1805340"/>
    <lineage>
        <taxon>Bacteria</taxon>
        <taxon>Candidatus Roizmaniibacteriota</taxon>
    </lineage>
</organism>
<reference evidence="2 3" key="1">
    <citation type="journal article" date="2016" name="Environ. Microbiol.">
        <title>Genomic resolution of a cold subsurface aquifer community provides metabolic insights for novel microbes adapted to high CO concentrations.</title>
        <authorList>
            <person name="Probst A.J."/>
            <person name="Castelle C.J."/>
            <person name="Singh A."/>
            <person name="Brown C.T."/>
            <person name="Anantharaman K."/>
            <person name="Sharon I."/>
            <person name="Hug L.A."/>
            <person name="Burstein D."/>
            <person name="Emerson J.B."/>
            <person name="Thomas B.C."/>
            <person name="Banfield J.F."/>
        </authorList>
    </citation>
    <scope>NUCLEOTIDE SEQUENCE [LARGE SCALE GENOMIC DNA]</scope>
    <source>
        <strain evidence="2">CG2_30_33_16</strain>
    </source>
</reference>
<comment type="caution">
    <text evidence="2">The sequence shown here is derived from an EMBL/GenBank/DDBJ whole genome shotgun (WGS) entry which is preliminary data.</text>
</comment>
<dbReference type="InterPro" id="IPR035093">
    <property type="entry name" value="RelE/ParE_toxin_dom_sf"/>
</dbReference>
<evidence type="ECO:0000313" key="2">
    <source>
        <dbReference type="EMBL" id="OIP84048.1"/>
    </source>
</evidence>
<dbReference type="Proteomes" id="UP000183758">
    <property type="component" value="Unassembled WGS sequence"/>
</dbReference>
<dbReference type="EMBL" id="MNZM01000067">
    <property type="protein sequence ID" value="OIP84048.1"/>
    <property type="molecule type" value="Genomic_DNA"/>
</dbReference>
<evidence type="ECO:0000313" key="3">
    <source>
        <dbReference type="Proteomes" id="UP000183758"/>
    </source>
</evidence>